<dbReference type="Proteomes" id="UP000800035">
    <property type="component" value="Unassembled WGS sequence"/>
</dbReference>
<feature type="region of interest" description="Disordered" evidence="1">
    <location>
        <begin position="267"/>
        <end position="336"/>
    </location>
</feature>
<dbReference type="EMBL" id="ML977033">
    <property type="protein sequence ID" value="KAF1949711.1"/>
    <property type="molecule type" value="Genomic_DNA"/>
</dbReference>
<name>A0A6A5TAU1_9PLEO</name>
<protein>
    <submittedName>
        <fullName evidence="2">Uncharacterized protein</fullName>
    </submittedName>
</protein>
<feature type="compositionally biased region" description="Basic and acidic residues" evidence="1">
    <location>
        <begin position="307"/>
        <end position="318"/>
    </location>
</feature>
<dbReference type="OrthoDB" id="5365129at2759"/>
<keyword evidence="3" id="KW-1185">Reference proteome</keyword>
<evidence type="ECO:0000313" key="3">
    <source>
        <dbReference type="Proteomes" id="UP000800035"/>
    </source>
</evidence>
<accession>A0A6A5TAU1</accession>
<organism evidence="2 3">
    <name type="scientific">Byssothecium circinans</name>
    <dbReference type="NCBI Taxonomy" id="147558"/>
    <lineage>
        <taxon>Eukaryota</taxon>
        <taxon>Fungi</taxon>
        <taxon>Dikarya</taxon>
        <taxon>Ascomycota</taxon>
        <taxon>Pezizomycotina</taxon>
        <taxon>Dothideomycetes</taxon>
        <taxon>Pleosporomycetidae</taxon>
        <taxon>Pleosporales</taxon>
        <taxon>Massarineae</taxon>
        <taxon>Massarinaceae</taxon>
        <taxon>Byssothecium</taxon>
    </lineage>
</organism>
<sequence length="498" mass="54577">MSFVATFGLEIAIDSAVLIATTLPAGSNSKVQIGCGSNARDATGGALTGGGRPDIVLYDTHGQEIRRSVGGEPFDPGSNPIVDMGNLISNTFDPAKGTITPEYAKLIARGKDAVCVSFVSTTSVGNDKRTWHAGYAKECARHMELPFWYPSPEIIPGTDFRPGCVWMSSDSREGMPMAVSFKLTDFAFPTSEEAEKAKKQYEKTPNTLCQAPGRMAFWDTTYPNDCIPFYDFTVERNETTGFDMDNQKIVDGHTIPSGCKIQGLLLKQTLEPGKGPRTPKTLTDEEEKQASQDGTNPNGAPPCAADRLQREQDQRLSEEGQNPNGQTPGAGGFGGICGVIPADSNIAPGEPARRVYPCSTTNRAASASLTADAAPPVAPDISRRTRNRKRRTPQRNDMCNDRLVISYHKEHSAREVCGMESSWGPDFVSKRERMHCDMCTRALTPLCEDGKDAGNGNCFDLEKRIMRRSVSSVLEDRREQEIVEREIKKYVKVSEWEE</sequence>
<evidence type="ECO:0000256" key="1">
    <source>
        <dbReference type="SAM" id="MobiDB-lite"/>
    </source>
</evidence>
<evidence type="ECO:0000313" key="2">
    <source>
        <dbReference type="EMBL" id="KAF1949711.1"/>
    </source>
</evidence>
<feature type="compositionally biased region" description="Basic residues" evidence="1">
    <location>
        <begin position="384"/>
        <end position="393"/>
    </location>
</feature>
<feature type="region of interest" description="Disordered" evidence="1">
    <location>
        <begin position="367"/>
        <end position="395"/>
    </location>
</feature>
<gene>
    <name evidence="2" type="ORF">CC80DRAFT_483975</name>
</gene>
<reference evidence="2" key="1">
    <citation type="journal article" date="2020" name="Stud. Mycol.">
        <title>101 Dothideomycetes genomes: a test case for predicting lifestyles and emergence of pathogens.</title>
        <authorList>
            <person name="Haridas S."/>
            <person name="Albert R."/>
            <person name="Binder M."/>
            <person name="Bloem J."/>
            <person name="Labutti K."/>
            <person name="Salamov A."/>
            <person name="Andreopoulos B."/>
            <person name="Baker S."/>
            <person name="Barry K."/>
            <person name="Bills G."/>
            <person name="Bluhm B."/>
            <person name="Cannon C."/>
            <person name="Castanera R."/>
            <person name="Culley D."/>
            <person name="Daum C."/>
            <person name="Ezra D."/>
            <person name="Gonzalez J."/>
            <person name="Henrissat B."/>
            <person name="Kuo A."/>
            <person name="Liang C."/>
            <person name="Lipzen A."/>
            <person name="Lutzoni F."/>
            <person name="Magnuson J."/>
            <person name="Mondo S."/>
            <person name="Nolan M."/>
            <person name="Ohm R."/>
            <person name="Pangilinan J."/>
            <person name="Park H.-J."/>
            <person name="Ramirez L."/>
            <person name="Alfaro M."/>
            <person name="Sun H."/>
            <person name="Tritt A."/>
            <person name="Yoshinaga Y."/>
            <person name="Zwiers L.-H."/>
            <person name="Turgeon B."/>
            <person name="Goodwin S."/>
            <person name="Spatafora J."/>
            <person name="Crous P."/>
            <person name="Grigoriev I."/>
        </authorList>
    </citation>
    <scope>NUCLEOTIDE SEQUENCE</scope>
    <source>
        <strain evidence="2">CBS 675.92</strain>
    </source>
</reference>
<dbReference type="AlphaFoldDB" id="A0A6A5TAU1"/>
<proteinExistence type="predicted"/>